<accession>A0A2V1JR92</accession>
<feature type="transmembrane region" description="Helical" evidence="7">
    <location>
        <begin position="12"/>
        <end position="33"/>
    </location>
</feature>
<organism evidence="9 10">
    <name type="scientific">Eubacterium ramulus</name>
    <dbReference type="NCBI Taxonomy" id="39490"/>
    <lineage>
        <taxon>Bacteria</taxon>
        <taxon>Bacillati</taxon>
        <taxon>Bacillota</taxon>
        <taxon>Clostridia</taxon>
        <taxon>Eubacteriales</taxon>
        <taxon>Eubacteriaceae</taxon>
        <taxon>Eubacterium</taxon>
    </lineage>
</organism>
<dbReference type="PANTHER" id="PTHR30576:SF10">
    <property type="entry name" value="SLL5057 PROTEIN"/>
    <property type="match status" value="1"/>
</dbReference>
<evidence type="ECO:0000256" key="1">
    <source>
        <dbReference type="ARBA" id="ARBA00004141"/>
    </source>
</evidence>
<dbReference type="GO" id="GO:0016020">
    <property type="term" value="C:membrane"/>
    <property type="evidence" value="ECO:0007669"/>
    <property type="project" value="UniProtKB-SubCell"/>
</dbReference>
<comment type="subcellular location">
    <subcellularLocation>
        <location evidence="1">Membrane</location>
        <topology evidence="1">Multi-pass membrane protein</topology>
    </subcellularLocation>
</comment>
<feature type="transmembrane region" description="Helical" evidence="7">
    <location>
        <begin position="76"/>
        <end position="99"/>
    </location>
</feature>
<dbReference type="NCBIfam" id="TIGR03025">
    <property type="entry name" value="EPS_sugtrans"/>
    <property type="match status" value="1"/>
</dbReference>
<keyword evidence="5 7" id="KW-1133">Transmembrane helix</keyword>
<comment type="caution">
    <text evidence="9">The sequence shown here is derived from an EMBL/GenBank/DDBJ whole genome shotgun (WGS) entry which is preliminary data.</text>
</comment>
<keyword evidence="6 7" id="KW-0472">Membrane</keyword>
<name>A0A2V1JR92_EUBRA</name>
<keyword evidence="4 7" id="KW-0812">Transmembrane</keyword>
<dbReference type="Pfam" id="PF13727">
    <property type="entry name" value="CoA_binding_3"/>
    <property type="match status" value="1"/>
</dbReference>
<evidence type="ECO:0000259" key="8">
    <source>
        <dbReference type="Pfam" id="PF02397"/>
    </source>
</evidence>
<feature type="transmembrane region" description="Helical" evidence="7">
    <location>
        <begin position="282"/>
        <end position="304"/>
    </location>
</feature>
<proteinExistence type="inferred from homology"/>
<dbReference type="GO" id="GO:0016780">
    <property type="term" value="F:phosphotransferase activity, for other substituted phosphate groups"/>
    <property type="evidence" value="ECO:0007669"/>
    <property type="project" value="TreeGrafter"/>
</dbReference>
<dbReference type="EMBL" id="JRFU01000038">
    <property type="protein sequence ID" value="PWE87482.1"/>
    <property type="molecule type" value="Genomic_DNA"/>
</dbReference>
<feature type="transmembrane region" description="Helical" evidence="7">
    <location>
        <begin position="45"/>
        <end position="64"/>
    </location>
</feature>
<keyword evidence="3" id="KW-0808">Transferase</keyword>
<reference evidence="9 10" key="1">
    <citation type="submission" date="2014-09" db="EMBL/GenBank/DDBJ databases">
        <title>Butyrate-producing bacteria isolated from human gut.</title>
        <authorList>
            <person name="Zhang Q."/>
            <person name="Zhao L."/>
        </authorList>
    </citation>
    <scope>NUCLEOTIDE SEQUENCE [LARGE SCALE GENOMIC DNA]</scope>
    <source>
        <strain evidence="9 10">21</strain>
    </source>
</reference>
<sequence>MNRKKKYGWWKHIDFMIIDLLCIQIAYLVSYFFRHDTLRLYRETSLYAHVNILLIIIDICYVLLRSTYKNILKRSFIREIESVLVHNIVMWGLVMAYLYVTKQAFWFSRQVFLTSFGFTIIFMLVGRFLWKLNVRRIVWKGKNQPNFLVISTQEYATEMVRQFSDRMYNGFNLAGLAIMDRDLENEKIEGISVVCNKDNLLTYVQKDVIDEVMIKLSQDDKEVNELTWTLLQMGVVVHIALDYTDNALPNRTIERIGGYTCMTTSINTASSVPMGLKRLTDIAAGIVGCAITGIAFIFVAPLIYKASPGPIFYCQERVGKNGRRFKMYKFRSMYMDAEERKKELMAQNKMQGNMFKMDNDPRIIGSEKGPGKGIGNIIRSLSIDELPQFYNILRGDMSLVGTRPPTVDEVAAYDLHHKVRLSMKPGLTGMWQVSGRSEITDFEEIVRLDAYYIENWSLKLDLKIILKTFKVVFAKEGAE</sequence>
<evidence type="ECO:0000256" key="7">
    <source>
        <dbReference type="SAM" id="Phobius"/>
    </source>
</evidence>
<evidence type="ECO:0000313" key="9">
    <source>
        <dbReference type="EMBL" id="PWE87482.1"/>
    </source>
</evidence>
<dbReference type="RefSeq" id="WP_109214920.1">
    <property type="nucleotide sequence ID" value="NZ_JRFU01000038.1"/>
</dbReference>
<evidence type="ECO:0000256" key="5">
    <source>
        <dbReference type="ARBA" id="ARBA00022989"/>
    </source>
</evidence>
<dbReference type="OrthoDB" id="9808602at2"/>
<gene>
    <name evidence="9" type="ORF">LG34_03795</name>
</gene>
<dbReference type="Pfam" id="PF02397">
    <property type="entry name" value="Bac_transf"/>
    <property type="match status" value="1"/>
</dbReference>
<evidence type="ECO:0000256" key="2">
    <source>
        <dbReference type="ARBA" id="ARBA00006464"/>
    </source>
</evidence>
<keyword evidence="10" id="KW-1185">Reference proteome</keyword>
<dbReference type="InterPro" id="IPR017475">
    <property type="entry name" value="EPS_sugar_tfrase"/>
</dbReference>
<evidence type="ECO:0000256" key="3">
    <source>
        <dbReference type="ARBA" id="ARBA00022679"/>
    </source>
</evidence>
<dbReference type="PANTHER" id="PTHR30576">
    <property type="entry name" value="COLANIC BIOSYNTHESIS UDP-GLUCOSE LIPID CARRIER TRANSFERASE"/>
    <property type="match status" value="1"/>
</dbReference>
<comment type="similarity">
    <text evidence="2">Belongs to the bacterial sugar transferase family.</text>
</comment>
<feature type="domain" description="Bacterial sugar transferase" evidence="8">
    <location>
        <begin position="277"/>
        <end position="473"/>
    </location>
</feature>
<feature type="transmembrane region" description="Helical" evidence="7">
    <location>
        <begin position="111"/>
        <end position="130"/>
    </location>
</feature>
<protein>
    <recommendedName>
        <fullName evidence="8">Bacterial sugar transferase domain-containing protein</fullName>
    </recommendedName>
</protein>
<evidence type="ECO:0000256" key="4">
    <source>
        <dbReference type="ARBA" id="ARBA00022692"/>
    </source>
</evidence>
<dbReference type="Gene3D" id="3.40.50.720">
    <property type="entry name" value="NAD(P)-binding Rossmann-like Domain"/>
    <property type="match status" value="1"/>
</dbReference>
<evidence type="ECO:0000313" key="10">
    <source>
        <dbReference type="Proteomes" id="UP000245288"/>
    </source>
</evidence>
<dbReference type="AlphaFoldDB" id="A0A2V1JR92"/>
<dbReference type="InterPro" id="IPR003362">
    <property type="entry name" value="Bact_transf"/>
</dbReference>
<evidence type="ECO:0000256" key="6">
    <source>
        <dbReference type="ARBA" id="ARBA00023136"/>
    </source>
</evidence>
<dbReference type="Proteomes" id="UP000245288">
    <property type="component" value="Unassembled WGS sequence"/>
</dbReference>